<gene>
    <name evidence="1" type="ORF">FUA48_06970</name>
</gene>
<reference evidence="1 2" key="1">
    <citation type="submission" date="2019-08" db="EMBL/GenBank/DDBJ databases">
        <title>Flavobacterium alkalisoli sp. nov., isolated from rhizosphere soil of Suaeda salsa.</title>
        <authorList>
            <person name="Sun J.-Q."/>
            <person name="Xu L."/>
        </authorList>
    </citation>
    <scope>NUCLEOTIDE SEQUENCE [LARGE SCALE GENOMIC DNA]</scope>
    <source>
        <strain evidence="1 2">XS-5</strain>
    </source>
</reference>
<name>A0A5B9FT90_9FLAO</name>
<accession>A0A5B9FT90</accession>
<dbReference type="RefSeq" id="WP_147582870.1">
    <property type="nucleotide sequence ID" value="NZ_CP042831.1"/>
</dbReference>
<evidence type="ECO:0000313" key="1">
    <source>
        <dbReference type="EMBL" id="QEE49326.1"/>
    </source>
</evidence>
<dbReference type="AlphaFoldDB" id="A0A5B9FT90"/>
<keyword evidence="2" id="KW-1185">Reference proteome</keyword>
<dbReference type="Proteomes" id="UP000321222">
    <property type="component" value="Chromosome"/>
</dbReference>
<organism evidence="1 2">
    <name type="scientific">Flavobacterium alkalisoli</name>
    <dbReference type="NCBI Taxonomy" id="2602769"/>
    <lineage>
        <taxon>Bacteria</taxon>
        <taxon>Pseudomonadati</taxon>
        <taxon>Bacteroidota</taxon>
        <taxon>Flavobacteriia</taxon>
        <taxon>Flavobacteriales</taxon>
        <taxon>Flavobacteriaceae</taxon>
        <taxon>Flavobacterium</taxon>
    </lineage>
</organism>
<dbReference type="OrthoDB" id="1492393at2"/>
<dbReference type="KEGG" id="fak:FUA48_06970"/>
<dbReference type="EMBL" id="CP042831">
    <property type="protein sequence ID" value="QEE49326.1"/>
    <property type="molecule type" value="Genomic_DNA"/>
</dbReference>
<proteinExistence type="predicted"/>
<sequence length="246" mass="27547">MKTFKTKITDQFGNRQPLEISIDENKKTGTLIYLQDTFPISNCMKSSTTNGLVFLMHIGEFIKLRAGLFVVCNEVEGTITLMAGNTPHKYPIQRDTCDEFKNFADNLNLPVTSQGKDVDDENPIQEVIIKMPEDAPKSHLSMFIGWYPYGQGALANFKNIAVNNTDMDLSQAYDLPTGNGTIVPLGMLDPKKDYLLAWECRSNYSGDAKTSVGYFLNNNLNNRVILKTKNIDAFEEWADSAIISIP</sequence>
<protein>
    <submittedName>
        <fullName evidence="1">Uncharacterized protein</fullName>
    </submittedName>
</protein>
<evidence type="ECO:0000313" key="2">
    <source>
        <dbReference type="Proteomes" id="UP000321222"/>
    </source>
</evidence>